<dbReference type="Proteomes" id="UP001516023">
    <property type="component" value="Unassembled WGS sequence"/>
</dbReference>
<dbReference type="AlphaFoldDB" id="A0ABD3QX74"/>
<organism evidence="1 2">
    <name type="scientific">Cyclotella cryptica</name>
    <dbReference type="NCBI Taxonomy" id="29204"/>
    <lineage>
        <taxon>Eukaryota</taxon>
        <taxon>Sar</taxon>
        <taxon>Stramenopiles</taxon>
        <taxon>Ochrophyta</taxon>
        <taxon>Bacillariophyta</taxon>
        <taxon>Coscinodiscophyceae</taxon>
        <taxon>Thalassiosirophycidae</taxon>
        <taxon>Stephanodiscales</taxon>
        <taxon>Stephanodiscaceae</taxon>
        <taxon>Cyclotella</taxon>
    </lineage>
</organism>
<gene>
    <name evidence="1" type="ORF">HJC23_011959</name>
</gene>
<evidence type="ECO:0000313" key="2">
    <source>
        <dbReference type="Proteomes" id="UP001516023"/>
    </source>
</evidence>
<name>A0ABD3QX74_9STRA</name>
<comment type="caution">
    <text evidence="1">The sequence shown here is derived from an EMBL/GenBank/DDBJ whole genome shotgun (WGS) entry which is preliminary data.</text>
</comment>
<reference evidence="1 2" key="1">
    <citation type="journal article" date="2020" name="G3 (Bethesda)">
        <title>Improved Reference Genome for Cyclotella cryptica CCMP332, a Model for Cell Wall Morphogenesis, Salinity Adaptation, and Lipid Production in Diatoms (Bacillariophyta).</title>
        <authorList>
            <person name="Roberts W.R."/>
            <person name="Downey K.M."/>
            <person name="Ruck E.C."/>
            <person name="Traller J.C."/>
            <person name="Alverson A.J."/>
        </authorList>
    </citation>
    <scope>NUCLEOTIDE SEQUENCE [LARGE SCALE GENOMIC DNA]</scope>
    <source>
        <strain evidence="1 2">CCMP332</strain>
    </source>
</reference>
<sequence>MTMTVDRTSHGFCTKDNSSHDIIPAKRVSFSQTSNLIVVERWTDEEARSAWFSTEEIERFRENKRVSAKRLIMVGAPRVIEHLIVAVVKGDSLTDFPARVMEHYCGLEASLVPRVMKSLLSLKASRTRQILHEQDRQLRTKEKNWELLAYISLETAPFARDWARITAILNAMD</sequence>
<keyword evidence="2" id="KW-1185">Reference proteome</keyword>
<accession>A0ABD3QX74</accession>
<protein>
    <submittedName>
        <fullName evidence="1">Uncharacterized protein</fullName>
    </submittedName>
</protein>
<evidence type="ECO:0000313" key="1">
    <source>
        <dbReference type="EMBL" id="KAL3802635.1"/>
    </source>
</evidence>
<dbReference type="EMBL" id="JABMIG020000018">
    <property type="protein sequence ID" value="KAL3802635.1"/>
    <property type="molecule type" value="Genomic_DNA"/>
</dbReference>
<proteinExistence type="predicted"/>